<dbReference type="Proteomes" id="UP000783871">
    <property type="component" value="Unassembled WGS sequence"/>
</dbReference>
<protein>
    <submittedName>
        <fullName evidence="2">Uncharacterized protein</fullName>
    </submittedName>
</protein>
<evidence type="ECO:0000313" key="3">
    <source>
        <dbReference type="Proteomes" id="UP000783871"/>
    </source>
</evidence>
<feature type="region of interest" description="Disordered" evidence="1">
    <location>
        <begin position="281"/>
        <end position="358"/>
    </location>
</feature>
<keyword evidence="3" id="KW-1185">Reference proteome</keyword>
<name>A0ABX0Z2J5_9ACTN</name>
<feature type="compositionally biased region" description="Low complexity" evidence="1">
    <location>
        <begin position="330"/>
        <end position="353"/>
    </location>
</feature>
<reference evidence="2 3" key="1">
    <citation type="submission" date="2020-03" db="EMBL/GenBank/DDBJ databases">
        <title>WGS of actinomycetes isolated from Thailand.</title>
        <authorList>
            <person name="Thawai C."/>
        </authorList>
    </citation>
    <scope>NUCLEOTIDE SEQUENCE [LARGE SCALE GENOMIC DNA]</scope>
    <source>
        <strain evidence="2 3">HSS6-12</strain>
    </source>
</reference>
<dbReference type="EMBL" id="JAATEO010000007">
    <property type="protein sequence ID" value="NJP32036.1"/>
    <property type="molecule type" value="Genomic_DNA"/>
</dbReference>
<evidence type="ECO:0000313" key="2">
    <source>
        <dbReference type="EMBL" id="NJP32036.1"/>
    </source>
</evidence>
<proteinExistence type="predicted"/>
<gene>
    <name evidence="2" type="ORF">HCJ94_08605</name>
</gene>
<evidence type="ECO:0000256" key="1">
    <source>
        <dbReference type="SAM" id="MobiDB-lite"/>
    </source>
</evidence>
<organism evidence="2 3">
    <name type="scientific">Micromonospora thermarum</name>
    <dbReference type="NCBI Taxonomy" id="2720024"/>
    <lineage>
        <taxon>Bacteria</taxon>
        <taxon>Bacillati</taxon>
        <taxon>Actinomycetota</taxon>
        <taxon>Actinomycetes</taxon>
        <taxon>Micromonosporales</taxon>
        <taxon>Micromonosporaceae</taxon>
        <taxon>Micromonospora</taxon>
    </lineage>
</organism>
<comment type="caution">
    <text evidence="2">The sequence shown here is derived from an EMBL/GenBank/DDBJ whole genome shotgun (WGS) entry which is preliminary data.</text>
</comment>
<accession>A0ABX0Z2J5</accession>
<feature type="compositionally biased region" description="Low complexity" evidence="1">
    <location>
        <begin position="302"/>
        <end position="321"/>
    </location>
</feature>
<sequence>MATRDVRRPDWRARWAERENERRRRAHDADAESWRRRADELARLRAEVDCFHGYHEPGLPVDLEDDEVVFRVLPAAELVEATARHLAGLPAPGLAVTPLPADAPGRALPRGLRVTDAGLAVVTDRRVAFAGPRGQRHWWYADLTGPAHHAQAPVTLLHTIHGGKLAGLRVPPESALNFRFYLTLAFADVLGDRDVVAAYLDEQITAHEQARPAVPDPADADVAPQIALLHDRRIAVGAAAVAMLVTATTVGIVGHGRPASELNGQASAIGAVSTVAPTASGAAATTSAGPGGEVTPPPSREAAAGGSTVVAGATGGVVAPVRPSPTPTVSGDPQPQPTSSGPQTSPSPSAAPTEIDRCGAPPNPYGYNYCGGALIHQPAADVCSYFPCMADFLSGSGHLVTCRDGLIGLVGGQPDECADHRGIRRTVYA</sequence>